<dbReference type="AlphaFoldDB" id="A0AAW6CQ20"/>
<dbReference type="SUPFAM" id="SSF53335">
    <property type="entry name" value="S-adenosyl-L-methionine-dependent methyltransferases"/>
    <property type="match status" value="1"/>
</dbReference>
<keyword evidence="1 4" id="KW-0489">Methyltransferase</keyword>
<gene>
    <name evidence="7" type="primary">rlmD</name>
    <name evidence="7" type="ORF">PND82_03390</name>
</gene>
<dbReference type="Gene3D" id="2.40.50.1070">
    <property type="match status" value="1"/>
</dbReference>
<evidence type="ECO:0000313" key="8">
    <source>
        <dbReference type="Proteomes" id="UP001212981"/>
    </source>
</evidence>
<dbReference type="SUPFAM" id="SSF50249">
    <property type="entry name" value="Nucleic acid-binding proteins"/>
    <property type="match status" value="1"/>
</dbReference>
<dbReference type="EC" id="2.1.1.190" evidence="7"/>
<keyword evidence="3 4" id="KW-0949">S-adenosyl-L-methionine</keyword>
<evidence type="ECO:0000256" key="2">
    <source>
        <dbReference type="ARBA" id="ARBA00022679"/>
    </source>
</evidence>
<sequence>MKTTIKKWGINAEGIGYLHHKPVFIKGALPDEVVSFTLEKEMPRYSIGHLQSILKESPRRRKSPCAYADQCDGCALMHVDYKGQCQMKMQILKQTLAKYAGYRGKINPLIKNESVLGYRNSCKMPVKQVDGKIRLGMYKAESNTFVSIPRCIVHQKGLEQTRQMLESIFNTYSMQSYDFQTESGLRTVVIKEFEEKIQVILVTGQDTLDAEMLKEISQLEQVVSIWQSIKTDNSVDIYGKEMRLLYGQKTMELHLDDLVLQLLPRSFFQLNTRQAYRLYHYVKDLIQPCDVLVEAYSGIGAMSLMLAKKAKKVIGIEYIEDAVKNANENAQRNHLKHVSFVCEDAGKALRDMKETIDALVVDPPRTGLDALMKEVILKKQPNQIVYVSCNPSTLAKDLKQLQEIYQIKSVQPFDMFSQTQHVETVALLSKLDVDKHIDVEIKLDELDLTSAESKATYAQIKEYILEKFDLNVSTLYIAQIKKKCGIELREHYNKSKKEKQVIPQCTPEKEEREVKK</sequence>
<dbReference type="Pfam" id="PF05958">
    <property type="entry name" value="tRNA_U5-meth_tr"/>
    <property type="match status" value="1"/>
</dbReference>
<dbReference type="InterPro" id="IPR010280">
    <property type="entry name" value="U5_MeTrfase_fam"/>
</dbReference>
<feature type="compositionally biased region" description="Basic and acidic residues" evidence="6">
    <location>
        <begin position="507"/>
        <end position="516"/>
    </location>
</feature>
<feature type="binding site" evidence="4">
    <location>
        <position position="317"/>
    </location>
    <ligand>
        <name>S-adenosyl-L-methionine</name>
        <dbReference type="ChEBI" id="CHEBI:59789"/>
    </ligand>
</feature>
<evidence type="ECO:0000256" key="5">
    <source>
        <dbReference type="PROSITE-ProRule" id="PRU10015"/>
    </source>
</evidence>
<reference evidence="7" key="1">
    <citation type="submission" date="2023-01" db="EMBL/GenBank/DDBJ databases">
        <title>Human gut microbiome strain richness.</title>
        <authorList>
            <person name="Chen-Liaw A."/>
        </authorList>
    </citation>
    <scope>NUCLEOTIDE SEQUENCE</scope>
    <source>
        <strain evidence="7">D8_m1001271B151109d0_201107</strain>
    </source>
</reference>
<evidence type="ECO:0000313" key="7">
    <source>
        <dbReference type="EMBL" id="MDB7981862.1"/>
    </source>
</evidence>
<feature type="region of interest" description="Disordered" evidence="6">
    <location>
        <begin position="497"/>
        <end position="516"/>
    </location>
</feature>
<keyword evidence="2 4" id="KW-0808">Transferase</keyword>
<comment type="caution">
    <text evidence="7">The sequence shown here is derived from an EMBL/GenBank/DDBJ whole genome shotgun (WGS) entry which is preliminary data.</text>
</comment>
<dbReference type="NCBIfam" id="TIGR00479">
    <property type="entry name" value="rumA"/>
    <property type="match status" value="1"/>
</dbReference>
<name>A0AAW6CQ20_9FIRM</name>
<evidence type="ECO:0000256" key="6">
    <source>
        <dbReference type="SAM" id="MobiDB-lite"/>
    </source>
</evidence>
<feature type="binding site" evidence="4">
    <location>
        <position position="362"/>
    </location>
    <ligand>
        <name>S-adenosyl-L-methionine</name>
        <dbReference type="ChEBI" id="CHEBI:59789"/>
    </ligand>
</feature>
<comment type="similarity">
    <text evidence="4">Belongs to the class I-like SAM-binding methyltransferase superfamily. RNA M5U methyltransferase family.</text>
</comment>
<dbReference type="InterPro" id="IPR030390">
    <property type="entry name" value="MeTrfase_TrmA_AS"/>
</dbReference>
<dbReference type="PROSITE" id="PS51687">
    <property type="entry name" value="SAM_MT_RNA_M5U"/>
    <property type="match status" value="1"/>
</dbReference>
<evidence type="ECO:0000256" key="1">
    <source>
        <dbReference type="ARBA" id="ARBA00022603"/>
    </source>
</evidence>
<dbReference type="Proteomes" id="UP001212981">
    <property type="component" value="Unassembled WGS sequence"/>
</dbReference>
<dbReference type="GO" id="GO:0070041">
    <property type="term" value="F:rRNA (uridine-C5-)-methyltransferase activity"/>
    <property type="evidence" value="ECO:0007669"/>
    <property type="project" value="TreeGrafter"/>
</dbReference>
<dbReference type="Gene3D" id="2.40.50.140">
    <property type="entry name" value="Nucleic acid-binding proteins"/>
    <property type="match status" value="1"/>
</dbReference>
<organism evidence="7 8">
    <name type="scientific">Faecalicoccus pleomorphus</name>
    <dbReference type="NCBI Taxonomy" id="1323"/>
    <lineage>
        <taxon>Bacteria</taxon>
        <taxon>Bacillati</taxon>
        <taxon>Bacillota</taxon>
        <taxon>Erysipelotrichia</taxon>
        <taxon>Erysipelotrichales</taxon>
        <taxon>Erysipelotrichaceae</taxon>
        <taxon>Faecalicoccus</taxon>
    </lineage>
</organism>
<dbReference type="EMBL" id="JAQLXO010000002">
    <property type="protein sequence ID" value="MDB7981862.1"/>
    <property type="molecule type" value="Genomic_DNA"/>
</dbReference>
<evidence type="ECO:0000256" key="3">
    <source>
        <dbReference type="ARBA" id="ARBA00022691"/>
    </source>
</evidence>
<dbReference type="GO" id="GO:0070475">
    <property type="term" value="P:rRNA base methylation"/>
    <property type="evidence" value="ECO:0007669"/>
    <property type="project" value="TreeGrafter"/>
</dbReference>
<dbReference type="Gene3D" id="3.40.50.150">
    <property type="entry name" value="Vaccinia Virus protein VP39"/>
    <property type="match status" value="1"/>
</dbReference>
<dbReference type="InterPro" id="IPR012340">
    <property type="entry name" value="NA-bd_OB-fold"/>
</dbReference>
<dbReference type="PANTHER" id="PTHR11061">
    <property type="entry name" value="RNA M5U METHYLTRANSFERASE"/>
    <property type="match status" value="1"/>
</dbReference>
<feature type="binding site" evidence="4">
    <location>
        <position position="269"/>
    </location>
    <ligand>
        <name>S-adenosyl-L-methionine</name>
        <dbReference type="ChEBI" id="CHEBI:59789"/>
    </ligand>
</feature>
<dbReference type="CDD" id="cd02440">
    <property type="entry name" value="AdoMet_MTases"/>
    <property type="match status" value="1"/>
</dbReference>
<dbReference type="RefSeq" id="WP_272001219.1">
    <property type="nucleotide sequence ID" value="NZ_CALCIP010000031.1"/>
</dbReference>
<feature type="binding site" evidence="4">
    <location>
        <position position="296"/>
    </location>
    <ligand>
        <name>S-adenosyl-L-methionine</name>
        <dbReference type="ChEBI" id="CHEBI:59789"/>
    </ligand>
</feature>
<evidence type="ECO:0000256" key="4">
    <source>
        <dbReference type="PROSITE-ProRule" id="PRU01024"/>
    </source>
</evidence>
<feature type="active site" evidence="5">
    <location>
        <position position="389"/>
    </location>
</feature>
<feature type="active site" description="Nucleophile" evidence="4">
    <location>
        <position position="389"/>
    </location>
</feature>
<accession>A0AAW6CQ20</accession>
<dbReference type="PROSITE" id="PS01230">
    <property type="entry name" value="TRMA_1"/>
    <property type="match status" value="1"/>
</dbReference>
<proteinExistence type="inferred from homology"/>
<dbReference type="InterPro" id="IPR029063">
    <property type="entry name" value="SAM-dependent_MTases_sf"/>
</dbReference>
<protein>
    <submittedName>
        <fullName evidence="7">23S rRNA (Uracil(1939)-C(5))-methyltransferase RlmD</fullName>
        <ecNumber evidence="7">2.1.1.190</ecNumber>
    </submittedName>
</protein>
<dbReference type="PANTHER" id="PTHR11061:SF30">
    <property type="entry name" value="TRNA (URACIL(54)-C(5))-METHYLTRANSFERASE"/>
    <property type="match status" value="1"/>
</dbReference>